<gene>
    <name evidence="5" type="ORF">SDC9_111574</name>
</gene>
<dbReference type="PANTHER" id="PTHR32347">
    <property type="entry name" value="EFFLUX SYSTEM COMPONENT YKNX-RELATED"/>
    <property type="match status" value="1"/>
</dbReference>
<comment type="caution">
    <text evidence="5">The sequence shown here is derived from an EMBL/GenBank/DDBJ whole genome shotgun (WGS) entry which is preliminary data.</text>
</comment>
<evidence type="ECO:0000256" key="1">
    <source>
        <dbReference type="ARBA" id="ARBA00004196"/>
    </source>
</evidence>
<dbReference type="InterPro" id="IPR050465">
    <property type="entry name" value="UPF0194_transport"/>
</dbReference>
<dbReference type="PANTHER" id="PTHR32347:SF14">
    <property type="entry name" value="EFFLUX SYSTEM COMPONENT YKNX-RELATED"/>
    <property type="match status" value="1"/>
</dbReference>
<dbReference type="Gene3D" id="2.40.30.170">
    <property type="match status" value="1"/>
</dbReference>
<feature type="transmembrane region" description="Helical" evidence="3">
    <location>
        <begin position="12"/>
        <end position="31"/>
    </location>
</feature>
<keyword evidence="3" id="KW-0472">Membrane</keyword>
<organism evidence="5">
    <name type="scientific">bioreactor metagenome</name>
    <dbReference type="NCBI Taxonomy" id="1076179"/>
    <lineage>
        <taxon>unclassified sequences</taxon>
        <taxon>metagenomes</taxon>
        <taxon>ecological metagenomes</taxon>
    </lineage>
</organism>
<evidence type="ECO:0000259" key="4">
    <source>
        <dbReference type="Pfam" id="PF25990"/>
    </source>
</evidence>
<dbReference type="EMBL" id="VSSQ01020089">
    <property type="protein sequence ID" value="MPM64686.1"/>
    <property type="molecule type" value="Genomic_DNA"/>
</dbReference>
<keyword evidence="3" id="KW-1133">Transmembrane helix</keyword>
<dbReference type="Pfam" id="PF25990">
    <property type="entry name" value="Beta-barrel_YknX"/>
    <property type="match status" value="1"/>
</dbReference>
<proteinExistence type="predicted"/>
<evidence type="ECO:0000256" key="3">
    <source>
        <dbReference type="SAM" id="Phobius"/>
    </source>
</evidence>
<evidence type="ECO:0000313" key="5">
    <source>
        <dbReference type="EMBL" id="MPM64686.1"/>
    </source>
</evidence>
<feature type="domain" description="YknX-like beta-barrel" evidence="4">
    <location>
        <begin position="229"/>
        <end position="298"/>
    </location>
</feature>
<accession>A0A645BHP0</accession>
<name>A0A645BHP0_9ZZZZ</name>
<evidence type="ECO:0000256" key="2">
    <source>
        <dbReference type="ARBA" id="ARBA00023054"/>
    </source>
</evidence>
<dbReference type="AlphaFoldDB" id="A0A645BHP0"/>
<protein>
    <recommendedName>
        <fullName evidence="4">YknX-like beta-barrel domain-containing protein</fullName>
    </recommendedName>
</protein>
<comment type="subcellular location">
    <subcellularLocation>
        <location evidence="1">Cell envelope</location>
    </subcellularLocation>
</comment>
<sequence>MKGNYSMKNKKKIIWGAIAVVIVILAVFGYFRLKTFIADLQEQAAIRRSESLSSQTEVEVKNEIVFTGKVAPRYTQLVYLNSAMKLDEVLVEENEQVKKGDRLLTYAGAENINDLIIIQQAQFVGWQESLDWYQEKITALNNELASADPTNDGYVTALKKEIAQYQTLQASTNVKWNNAVSEIDRLKNSYDDYNITADFDGFVYQIDDSASVSLTAASAYLTLYSNEKIVTVEVSEYEMQYIQEQDEATITVEGLDKTYTGTITKIDIMPNNMTSSDTSYYNIEVSIPDEVPYGYSVVIALKLS</sequence>
<keyword evidence="2" id="KW-0175">Coiled coil</keyword>
<dbReference type="InterPro" id="IPR058636">
    <property type="entry name" value="Beta-barrel_YknX"/>
</dbReference>
<keyword evidence="3" id="KW-0812">Transmembrane</keyword>
<reference evidence="5" key="1">
    <citation type="submission" date="2019-08" db="EMBL/GenBank/DDBJ databases">
        <authorList>
            <person name="Kucharzyk K."/>
            <person name="Murdoch R.W."/>
            <person name="Higgins S."/>
            <person name="Loffler F."/>
        </authorList>
    </citation>
    <scope>NUCLEOTIDE SEQUENCE</scope>
</reference>
<dbReference type="GO" id="GO:0030313">
    <property type="term" value="C:cell envelope"/>
    <property type="evidence" value="ECO:0007669"/>
    <property type="project" value="UniProtKB-SubCell"/>
</dbReference>